<dbReference type="Pfam" id="PF06114">
    <property type="entry name" value="Peptidase_M78"/>
    <property type="match status" value="1"/>
</dbReference>
<reference evidence="3" key="2">
    <citation type="submission" date="2022-06" db="EMBL/GenBank/DDBJ databases">
        <authorList>
            <person name="Holder M.E."/>
            <person name="Ajami N.J."/>
            <person name="Petrosino J.F."/>
        </authorList>
    </citation>
    <scope>NUCLEOTIDE SEQUENCE</scope>
    <source>
        <strain evidence="3">RMA 8861</strain>
    </source>
</reference>
<gene>
    <name evidence="2" type="ORF">CP523_13045</name>
    <name evidence="3" type="ORF">NH397_05420</name>
</gene>
<feature type="domain" description="IrrE N-terminal-like" evidence="1">
    <location>
        <begin position="11"/>
        <end position="79"/>
    </location>
</feature>
<proteinExistence type="predicted"/>
<organism evidence="2 4">
    <name type="scientific">Clostridium septicum</name>
    <dbReference type="NCBI Taxonomy" id="1504"/>
    <lineage>
        <taxon>Bacteria</taxon>
        <taxon>Bacillati</taxon>
        <taxon>Bacillota</taxon>
        <taxon>Clostridia</taxon>
        <taxon>Eubacteriales</taxon>
        <taxon>Clostridiaceae</taxon>
        <taxon>Clostridium</taxon>
    </lineage>
</organism>
<evidence type="ECO:0000313" key="2">
    <source>
        <dbReference type="EMBL" id="AYE35275.1"/>
    </source>
</evidence>
<evidence type="ECO:0000313" key="3">
    <source>
        <dbReference type="EMBL" id="USS01869.1"/>
    </source>
</evidence>
<dbReference type="OrthoDB" id="1707128at2"/>
<dbReference type="Proteomes" id="UP001055437">
    <property type="component" value="Chromosome"/>
</dbReference>
<evidence type="ECO:0000259" key="1">
    <source>
        <dbReference type="Pfam" id="PF06114"/>
    </source>
</evidence>
<dbReference type="KEGG" id="csep:CP523_13045"/>
<name>A0A9N7JMX1_CLOSE</name>
<dbReference type="InterPro" id="IPR010359">
    <property type="entry name" value="IrrE_HExxH"/>
</dbReference>
<keyword evidence="5" id="KW-1185">Reference proteome</keyword>
<evidence type="ECO:0000313" key="5">
    <source>
        <dbReference type="Proteomes" id="UP001055437"/>
    </source>
</evidence>
<evidence type="ECO:0000313" key="4">
    <source>
        <dbReference type="Proteomes" id="UP000280586"/>
    </source>
</evidence>
<dbReference type="GeneID" id="303561612"/>
<sequence length="152" mass="17726">MTYEELLIEADKLGIIVKEADLKTKEGHCYGKRIAIHKYLSNYEKACVLAEELGHYYLTVGDITNQLYINNKKQELLARRWGYNKKIGLIGFIKAFESGCVNRYEMAECLNVTVDYLNEAIEYYASKYGIMHRIDDYIIYFSPNFYIGKAFN</sequence>
<dbReference type="AlphaFoldDB" id="A0A9N7JMX1"/>
<dbReference type="EMBL" id="CP023671">
    <property type="protein sequence ID" value="AYE35275.1"/>
    <property type="molecule type" value="Genomic_DNA"/>
</dbReference>
<reference evidence="2 4" key="1">
    <citation type="submission" date="2017-09" db="EMBL/GenBank/DDBJ databases">
        <authorList>
            <person name="Thomas P."/>
            <person name="Seyboldt C."/>
        </authorList>
    </citation>
    <scope>NUCLEOTIDE SEQUENCE [LARGE SCALE GENOMIC DNA]</scope>
    <source>
        <strain evidence="2 4">DSM 7534</strain>
    </source>
</reference>
<dbReference type="EMBL" id="CP099799">
    <property type="protein sequence ID" value="USS01869.1"/>
    <property type="molecule type" value="Genomic_DNA"/>
</dbReference>
<accession>A0A9N7JMX1</accession>
<protein>
    <submittedName>
        <fullName evidence="2">ImmA/IrrE family metallo-endopeptidase</fullName>
    </submittedName>
</protein>
<dbReference type="Proteomes" id="UP000280586">
    <property type="component" value="Chromosome"/>
</dbReference>
<dbReference type="RefSeq" id="WP_066677832.1">
    <property type="nucleotide sequence ID" value="NZ_CABMIZ010000032.1"/>
</dbReference>